<name>A0ABS1JHT7_9BACL</name>
<dbReference type="PIRSF" id="PIRSF012702">
    <property type="entry name" value="UCP012702"/>
    <property type="match status" value="1"/>
</dbReference>
<protein>
    <submittedName>
        <fullName evidence="3">M81 family metallopeptidase</fullName>
    </submittedName>
</protein>
<dbReference type="Pfam" id="PF07171">
    <property type="entry name" value="MlrC_C"/>
    <property type="match status" value="1"/>
</dbReference>
<dbReference type="Pfam" id="PF07364">
    <property type="entry name" value="DUF1485"/>
    <property type="match status" value="1"/>
</dbReference>
<sequence length="504" mass="55178">MKKRIAVGILNQETNSFSPIGSTRDVWRVLMTGQEIMEQFPGSRTPVGTFMQIAKREGWELIPTLCAVAGSSGVTDREMYAWMRSQILEPIERERPDAVFLFLHGAMMAEGVDDVEGDLAVAVKQLIGDRPLLLEMDLHGNITPEMVAHCDGVFAYDTNPHVDVVERAMEAGEFLRKIFDGAQPVVRSAHPPMMPPTLNMRTAEGPMFDLFELAREWEQKPGIVNVSIFGGFPYCDFAGAGLSVVTTADGDPELAQLCSDAIAARAWEIREQFGKDVLPVEQAMDVIHELLQEAQERSSLQAYDDLFFQPVRRPVVVADVSDNPFGGGSSDTTGLLRELLKRPVEGAVAAAIYDPETVQRAIQVGVGGQAEFAIGGKLAPQYGAPLQVRGRVRVLTDGRFEARGTWSPGTTDVGLTAVIEVEGMKLVCTSVRYPCNDADLLRHAGIDPLGTPLIVLKSRGHFRASFEPLAHAILEVDAPGPASPDLSRNTYERIRRPIWPIHLA</sequence>
<reference evidence="3 4" key="1">
    <citation type="submission" date="2021-01" db="EMBL/GenBank/DDBJ databases">
        <title>Tumebacillus sp. strain ITR2 16S ribosomal RNA gene Genome sequencing and assembly.</title>
        <authorList>
            <person name="Kang M."/>
        </authorList>
    </citation>
    <scope>NUCLEOTIDE SEQUENCE [LARGE SCALE GENOMIC DNA]</scope>
    <source>
        <strain evidence="3 4">ITR2</strain>
    </source>
</reference>
<organism evidence="3 4">
    <name type="scientific">Tumebacillus amylolyticus</name>
    <dbReference type="NCBI Taxonomy" id="2801339"/>
    <lineage>
        <taxon>Bacteria</taxon>
        <taxon>Bacillati</taxon>
        <taxon>Bacillota</taxon>
        <taxon>Bacilli</taxon>
        <taxon>Bacillales</taxon>
        <taxon>Alicyclobacillaceae</taxon>
        <taxon>Tumebacillus</taxon>
    </lineage>
</organism>
<dbReference type="RefSeq" id="WP_201638348.1">
    <property type="nucleotide sequence ID" value="NZ_JAEQNB010000010.1"/>
</dbReference>
<feature type="domain" description="Microcystin LR degradation protein MlrC C-terminal" evidence="1">
    <location>
        <begin position="317"/>
        <end position="493"/>
    </location>
</feature>
<feature type="domain" description="Microcystin LR degradation protein MlrC N-terminal" evidence="2">
    <location>
        <begin position="4"/>
        <end position="285"/>
    </location>
</feature>
<comment type="caution">
    <text evidence="3">The sequence shown here is derived from an EMBL/GenBank/DDBJ whole genome shotgun (WGS) entry which is preliminary data.</text>
</comment>
<accession>A0ABS1JHT7</accession>
<evidence type="ECO:0000259" key="1">
    <source>
        <dbReference type="Pfam" id="PF07171"/>
    </source>
</evidence>
<proteinExistence type="predicted"/>
<dbReference type="InterPro" id="IPR015995">
    <property type="entry name" value="MlrC_N"/>
</dbReference>
<evidence type="ECO:0000313" key="3">
    <source>
        <dbReference type="EMBL" id="MBL0389353.1"/>
    </source>
</evidence>
<dbReference type="InterPro" id="IPR010799">
    <property type="entry name" value="MlrC_C"/>
</dbReference>
<evidence type="ECO:0000313" key="4">
    <source>
        <dbReference type="Proteomes" id="UP000602284"/>
    </source>
</evidence>
<evidence type="ECO:0000259" key="2">
    <source>
        <dbReference type="Pfam" id="PF07364"/>
    </source>
</evidence>
<dbReference type="Proteomes" id="UP000602284">
    <property type="component" value="Unassembled WGS sequence"/>
</dbReference>
<keyword evidence="4" id="KW-1185">Reference proteome</keyword>
<gene>
    <name evidence="3" type="ORF">JJB07_22430</name>
</gene>
<dbReference type="EMBL" id="JAEQNB010000010">
    <property type="protein sequence ID" value="MBL0389353.1"/>
    <property type="molecule type" value="Genomic_DNA"/>
</dbReference>
<dbReference type="InterPro" id="IPR009197">
    <property type="entry name" value="MlrC"/>
</dbReference>